<proteinExistence type="predicted"/>
<dbReference type="Pfam" id="PF16188">
    <property type="entry name" value="Peptidase_M24_C"/>
    <property type="match status" value="1"/>
</dbReference>
<organism evidence="2 3">
    <name type="scientific">Prunus yedoensis var. nudiflora</name>
    <dbReference type="NCBI Taxonomy" id="2094558"/>
    <lineage>
        <taxon>Eukaryota</taxon>
        <taxon>Viridiplantae</taxon>
        <taxon>Streptophyta</taxon>
        <taxon>Embryophyta</taxon>
        <taxon>Tracheophyta</taxon>
        <taxon>Spermatophyta</taxon>
        <taxon>Magnoliopsida</taxon>
        <taxon>eudicotyledons</taxon>
        <taxon>Gunneridae</taxon>
        <taxon>Pentapetalae</taxon>
        <taxon>rosids</taxon>
        <taxon>fabids</taxon>
        <taxon>Rosales</taxon>
        <taxon>Rosaceae</taxon>
        <taxon>Amygdaloideae</taxon>
        <taxon>Amygdaleae</taxon>
        <taxon>Prunus</taxon>
    </lineage>
</organism>
<evidence type="ECO:0000313" key="3">
    <source>
        <dbReference type="Proteomes" id="UP000250321"/>
    </source>
</evidence>
<evidence type="ECO:0000313" key="2">
    <source>
        <dbReference type="EMBL" id="PQQ02089.1"/>
    </source>
</evidence>
<gene>
    <name evidence="2" type="ORF">Pyn_11076</name>
</gene>
<reference evidence="2 3" key="1">
    <citation type="submission" date="2018-02" db="EMBL/GenBank/DDBJ databases">
        <title>Draft genome of wild Prunus yedoensis var. nudiflora.</title>
        <authorList>
            <person name="Baek S."/>
            <person name="Kim J.-H."/>
            <person name="Choi K."/>
            <person name="Kim G.-B."/>
            <person name="Cho A."/>
            <person name="Jang H."/>
            <person name="Shin C.-H."/>
            <person name="Yu H.-J."/>
            <person name="Mun J.-H."/>
        </authorList>
    </citation>
    <scope>NUCLEOTIDE SEQUENCE [LARGE SCALE GENOMIC DNA]</scope>
    <source>
        <strain evidence="3">cv. Jeju island</strain>
        <tissue evidence="2">Leaf</tissue>
    </source>
</reference>
<comment type="caution">
    <text evidence="2">The sequence shown here is derived from an EMBL/GenBank/DDBJ whole genome shotgun (WGS) entry which is preliminary data.</text>
</comment>
<dbReference type="Proteomes" id="UP000250321">
    <property type="component" value="Unassembled WGS sequence"/>
</dbReference>
<dbReference type="EMBL" id="PJQY01001502">
    <property type="protein sequence ID" value="PQQ02089.1"/>
    <property type="molecule type" value="Genomic_DNA"/>
</dbReference>
<dbReference type="PANTHER" id="PTHR43763">
    <property type="entry name" value="XAA-PRO AMINOPEPTIDASE 1"/>
    <property type="match status" value="1"/>
</dbReference>
<dbReference type="InterPro" id="IPR032416">
    <property type="entry name" value="Peptidase_M24_C"/>
</dbReference>
<dbReference type="InterPro" id="IPR050422">
    <property type="entry name" value="X-Pro_aminopeptidase_P"/>
</dbReference>
<evidence type="ECO:0000259" key="1">
    <source>
        <dbReference type="Pfam" id="PF16188"/>
    </source>
</evidence>
<protein>
    <submittedName>
        <fullName evidence="2">Peptidase_M24 domain-containing protein/Creatinase_N domain-containing protein</fullName>
    </submittedName>
</protein>
<dbReference type="AlphaFoldDB" id="A0A314YB51"/>
<dbReference type="STRING" id="2094558.A0A314YB51"/>
<name>A0A314YB51_PRUYE</name>
<sequence>MPIRPSSSIALSNWVCCRVGTNSGAWAFNGLNETFQDRDGSDVESNEEPGYYEDGNFGIRLENVLIINEADTKFNFGGKGYLQFEHITWAPYQRKLIDLSLLAPEELDFSAFFFLIGIGFCCSAAESTPQRDRNGV</sequence>
<dbReference type="PANTHER" id="PTHR43763:SF12">
    <property type="entry name" value="AMINOPEPTIDASE P1"/>
    <property type="match status" value="1"/>
</dbReference>
<feature type="domain" description="Peptidase M24 C-terminal" evidence="1">
    <location>
        <begin position="80"/>
        <end position="108"/>
    </location>
</feature>
<accession>A0A314YB51</accession>
<dbReference type="Gene3D" id="3.90.230.10">
    <property type="entry name" value="Creatinase/methionine aminopeptidase superfamily"/>
    <property type="match status" value="1"/>
</dbReference>
<dbReference type="InterPro" id="IPR036005">
    <property type="entry name" value="Creatinase/aminopeptidase-like"/>
</dbReference>
<dbReference type="SUPFAM" id="SSF55920">
    <property type="entry name" value="Creatinase/aminopeptidase"/>
    <property type="match status" value="1"/>
</dbReference>
<keyword evidence="3" id="KW-1185">Reference proteome</keyword>
<dbReference type="OrthoDB" id="9995434at2759"/>